<dbReference type="EMBL" id="JYDJ01000178">
    <property type="protein sequence ID" value="KRX41212.1"/>
    <property type="molecule type" value="Genomic_DNA"/>
</dbReference>
<protein>
    <submittedName>
        <fullName evidence="2">Uncharacterized protein</fullName>
    </submittedName>
</protein>
<feature type="compositionally biased region" description="Polar residues" evidence="1">
    <location>
        <begin position="329"/>
        <end position="341"/>
    </location>
</feature>
<proteinExistence type="predicted"/>
<comment type="caution">
    <text evidence="2">The sequence shown here is derived from an EMBL/GenBank/DDBJ whole genome shotgun (WGS) entry which is preliminary data.</text>
</comment>
<organism evidence="2 3">
    <name type="scientific">Trichinella murrelli</name>
    <dbReference type="NCBI Taxonomy" id="144512"/>
    <lineage>
        <taxon>Eukaryota</taxon>
        <taxon>Metazoa</taxon>
        <taxon>Ecdysozoa</taxon>
        <taxon>Nematoda</taxon>
        <taxon>Enoplea</taxon>
        <taxon>Dorylaimia</taxon>
        <taxon>Trichinellida</taxon>
        <taxon>Trichinellidae</taxon>
        <taxon>Trichinella</taxon>
    </lineage>
</organism>
<reference evidence="2 3" key="1">
    <citation type="submission" date="2015-01" db="EMBL/GenBank/DDBJ databases">
        <title>Evolution of Trichinella species and genotypes.</title>
        <authorList>
            <person name="Korhonen P.K."/>
            <person name="Edoardo P."/>
            <person name="Giuseppe L.R."/>
            <person name="Gasser R.B."/>
        </authorList>
    </citation>
    <scope>NUCLEOTIDE SEQUENCE [LARGE SCALE GENOMIC DNA]</scope>
    <source>
        <strain evidence="2">ISS417</strain>
    </source>
</reference>
<feature type="region of interest" description="Disordered" evidence="1">
    <location>
        <begin position="23"/>
        <end position="144"/>
    </location>
</feature>
<evidence type="ECO:0000256" key="1">
    <source>
        <dbReference type="SAM" id="MobiDB-lite"/>
    </source>
</evidence>
<dbReference type="AlphaFoldDB" id="A0A0V0TQC2"/>
<evidence type="ECO:0000313" key="2">
    <source>
        <dbReference type="EMBL" id="KRX41212.1"/>
    </source>
</evidence>
<sequence>MKSAVPPLLQPDLEQNERHRLVQLRQTPNRGNKSFPPAQFKDAADENHGWLLATDPRDPTSRYLTSRRSACRSKGRKPGDCQQDNGGIEFQLTHPGAPLRRNTSIYWSGGDHRMTTRRRDRASEDEPAKSSGRTGADPEEAKYPAQRVDTMGACPETRTSVYTRRILLSASGICPEMDAKEWLKKLEDFFRASGVPTMDYGAVGRYLQATDDSFEELKERLLNAYGLRVAGDVDRPIPCSAATRRPIHPAIRPGGGRAGRWGNVEGSLSGDPAAGTANPRGSSKAGHEDNPGGGRLPGEATAPRRRREDREDGDGPEDRRHDKGDGQPGQESGTAGTSGATAPQDRTRMLPLWQPGQPPARLLPASDPNPASAFPE</sequence>
<name>A0A0V0TQC2_9BILA</name>
<feature type="compositionally biased region" description="Basic and acidic residues" evidence="1">
    <location>
        <begin position="316"/>
        <end position="325"/>
    </location>
</feature>
<dbReference type="Proteomes" id="UP000055048">
    <property type="component" value="Unassembled WGS sequence"/>
</dbReference>
<feature type="region of interest" description="Disordered" evidence="1">
    <location>
        <begin position="238"/>
        <end position="376"/>
    </location>
</feature>
<gene>
    <name evidence="2" type="ORF">T05_4939</name>
</gene>
<accession>A0A0V0TQC2</accession>
<keyword evidence="3" id="KW-1185">Reference proteome</keyword>
<evidence type="ECO:0000313" key="3">
    <source>
        <dbReference type="Proteomes" id="UP000055048"/>
    </source>
</evidence>